<dbReference type="Pfam" id="PF10744">
    <property type="entry name" value="Med1"/>
    <property type="match status" value="1"/>
</dbReference>
<dbReference type="GO" id="GO:0003712">
    <property type="term" value="F:transcription coregulator activity"/>
    <property type="evidence" value="ECO:0007669"/>
    <property type="project" value="InterPro"/>
</dbReference>
<keyword evidence="4 7" id="KW-0010">Activator</keyword>
<feature type="region of interest" description="Disordered" evidence="8">
    <location>
        <begin position="588"/>
        <end position="615"/>
    </location>
</feature>
<name>A0A0F4Z8C9_9PEZI</name>
<dbReference type="AlphaFoldDB" id="A0A0F4Z8C9"/>
<feature type="compositionally biased region" description="Basic and acidic residues" evidence="8">
    <location>
        <begin position="668"/>
        <end position="682"/>
    </location>
</feature>
<feature type="region of interest" description="Disordered" evidence="8">
    <location>
        <begin position="1"/>
        <end position="63"/>
    </location>
</feature>
<comment type="caution">
    <text evidence="10">The sequence shown here is derived from an EMBL/GenBank/DDBJ whole genome shotgun (WGS) entry which is preliminary data.</text>
</comment>
<keyword evidence="3 7" id="KW-0805">Transcription regulation</keyword>
<keyword evidence="11" id="KW-1185">Reference proteome</keyword>
<feature type="domain" description="Mediator complex subunit Med1" evidence="9">
    <location>
        <begin position="116"/>
        <end position="529"/>
    </location>
</feature>
<evidence type="ECO:0000256" key="2">
    <source>
        <dbReference type="ARBA" id="ARBA00006210"/>
    </source>
</evidence>
<comment type="function">
    <text evidence="7">Component of the Mediator complex, a coactivator involved in the regulated transcription of nearly all RNA polymerase II-dependent genes. Mediator functions as a bridge to convey information from gene-specific regulatory proteins to the basal RNA polymerase II transcription machinery. Mediator is recruited to promoters by direct interactions with regulatory proteins and serves as a scaffold for the assembly of a functional preinitiation complex with RNA polymerase II and the general transcription factors.</text>
</comment>
<evidence type="ECO:0000313" key="10">
    <source>
        <dbReference type="EMBL" id="KKA26799.1"/>
    </source>
</evidence>
<feature type="compositionally biased region" description="Low complexity" evidence="8">
    <location>
        <begin position="36"/>
        <end position="49"/>
    </location>
</feature>
<evidence type="ECO:0000259" key="9">
    <source>
        <dbReference type="Pfam" id="PF10744"/>
    </source>
</evidence>
<feature type="compositionally biased region" description="Basic and acidic residues" evidence="8">
    <location>
        <begin position="605"/>
        <end position="615"/>
    </location>
</feature>
<evidence type="ECO:0000256" key="6">
    <source>
        <dbReference type="ARBA" id="ARBA00023242"/>
    </source>
</evidence>
<dbReference type="EMBL" id="LAEV01001980">
    <property type="protein sequence ID" value="KKA26799.1"/>
    <property type="molecule type" value="Genomic_DNA"/>
</dbReference>
<dbReference type="Proteomes" id="UP000033483">
    <property type="component" value="Unassembled WGS sequence"/>
</dbReference>
<evidence type="ECO:0000256" key="5">
    <source>
        <dbReference type="ARBA" id="ARBA00023163"/>
    </source>
</evidence>
<dbReference type="GO" id="GO:0016592">
    <property type="term" value="C:mediator complex"/>
    <property type="evidence" value="ECO:0007669"/>
    <property type="project" value="InterPro"/>
</dbReference>
<evidence type="ECO:0000256" key="1">
    <source>
        <dbReference type="ARBA" id="ARBA00004123"/>
    </source>
</evidence>
<protein>
    <recommendedName>
        <fullName evidence="7">Mediator of RNA polymerase II transcription subunit 1</fullName>
    </recommendedName>
    <alternativeName>
        <fullName evidence="7">Mediator complex subunit 1</fullName>
    </alternativeName>
</protein>
<dbReference type="PANTHER" id="PTHR35041:SF4">
    <property type="entry name" value="MEDIATOR OF RNA POLYMERASE II TRANSCRIPTION SUBUNIT 1"/>
    <property type="match status" value="1"/>
</dbReference>
<dbReference type="GO" id="GO:0045944">
    <property type="term" value="P:positive regulation of transcription by RNA polymerase II"/>
    <property type="evidence" value="ECO:0007669"/>
    <property type="project" value="UniProtKB-ARBA"/>
</dbReference>
<evidence type="ECO:0000256" key="3">
    <source>
        <dbReference type="ARBA" id="ARBA00023015"/>
    </source>
</evidence>
<gene>
    <name evidence="10" type="ORF">TD95_004353</name>
</gene>
<keyword evidence="5 7" id="KW-0804">Transcription</keyword>
<reference evidence="10 11" key="1">
    <citation type="submission" date="2015-03" db="EMBL/GenBank/DDBJ databases">
        <authorList>
            <person name="Radwan O."/>
            <person name="Al-Naeli F.A."/>
            <person name="Rendon G.A."/>
            <person name="Fields C."/>
        </authorList>
    </citation>
    <scope>NUCLEOTIDE SEQUENCE [LARGE SCALE GENOMIC DNA]</scope>
    <source>
        <strain evidence="10">CR-DP1</strain>
    </source>
</reference>
<comment type="similarity">
    <text evidence="2 7">Belongs to the Mediator complex subunit 1 family.</text>
</comment>
<keyword evidence="6 7" id="KW-0539">Nucleus</keyword>
<feature type="region of interest" description="Disordered" evidence="8">
    <location>
        <begin position="663"/>
        <end position="682"/>
    </location>
</feature>
<evidence type="ECO:0000313" key="11">
    <source>
        <dbReference type="Proteomes" id="UP000033483"/>
    </source>
</evidence>
<evidence type="ECO:0000256" key="4">
    <source>
        <dbReference type="ARBA" id="ARBA00023159"/>
    </source>
</evidence>
<dbReference type="InterPro" id="IPR019680">
    <property type="entry name" value="Mediator_Med1"/>
</dbReference>
<evidence type="ECO:0000256" key="8">
    <source>
        <dbReference type="SAM" id="MobiDB-lite"/>
    </source>
</evidence>
<sequence length="748" mass="82165">MTTPTPGKNGISSQGRTPQIAAATPPVSTPFSHIHAGASFSPRAARSSPQNIKKSPANVNGLAPPSQSGVFSFDSPSAAAALGNLGMGELGLDHVGVGALGVNNVNNEDEKAKRLDAVIDLLSTKRGYVSEAGIERLVHRIGLDCIWEGAANKSRTLIIAGQALNVDVVFQNNLVQSVTLQFPETAGIEKEHTDRAAAIILQDLQLGKYQSPLTKTLDRFAVNLERLAILDKLSVIPGLDCQEALSGMAFSLEKVFAFDVAKARLDNTGVELTQEAVENMVMCTKHGYPIMHTRDSVGLSLLYWKEKRLVPVAAKLQKFVEEYEIVWSILVTCAPAPIGTSPFGLMRVSRDWISPNVIKADSLPEETLNSVTGVVLDWLHPENTLLPASKEGNMGLSQPKYPEVIFKAVLDPPVVLTHSAYMQVLEITGQAMPVQQVSVTFDGLIFPVPKDSNYVASEPRKIKSVRKIVRFENSGRSSVVCTYDTSLFIYKPVYGQVLDEVPFSHPRQLIDILPMLRQYALLSTLLRNTYPLEVGRQSILKEDNEARCSQTFKAFQKKQDLVDKINAPAPPEERDGLDNRVVRESNGNYTIFNRSESGEDVPGASDKEDAEKKPKIDGGIDVILSIHPVPRLQVTFRIEEPDSEQPTTTDIKKEVEVDPYSIDSMDIGDSKKPEPSDIGDDVKVKEPRMGAVTVEIRLNGDLQVVSQNAFPAGSSRDPQILGRTLMIMEDICAWCEWMRTRLDWSHIP</sequence>
<organism evidence="10 11">
    <name type="scientific">Thielaviopsis punctulata</name>
    <dbReference type="NCBI Taxonomy" id="72032"/>
    <lineage>
        <taxon>Eukaryota</taxon>
        <taxon>Fungi</taxon>
        <taxon>Dikarya</taxon>
        <taxon>Ascomycota</taxon>
        <taxon>Pezizomycotina</taxon>
        <taxon>Sordariomycetes</taxon>
        <taxon>Hypocreomycetidae</taxon>
        <taxon>Microascales</taxon>
        <taxon>Ceratocystidaceae</taxon>
        <taxon>Thielaviopsis</taxon>
    </lineage>
</organism>
<accession>A0A0F4Z8C9</accession>
<dbReference type="PANTHER" id="PTHR35041">
    <property type="entry name" value="MEDIATOR OF RNA POLYMERASE II TRANSCRIPTION SUBUNIT 1"/>
    <property type="match status" value="1"/>
</dbReference>
<evidence type="ECO:0000256" key="7">
    <source>
        <dbReference type="RuleBase" id="RU364059"/>
    </source>
</evidence>
<dbReference type="OrthoDB" id="5310959at2759"/>
<feature type="compositionally biased region" description="Polar residues" evidence="8">
    <location>
        <begin position="1"/>
        <end position="17"/>
    </location>
</feature>
<comment type="subcellular location">
    <subcellularLocation>
        <location evidence="1 7">Nucleus</location>
    </subcellularLocation>
</comment>
<proteinExistence type="inferred from homology"/>